<name>A0A494WSL5_9FIRM</name>
<evidence type="ECO:0000313" key="2">
    <source>
        <dbReference type="Proteomes" id="UP000271256"/>
    </source>
</evidence>
<sequence>MSKKALVDYRVNHLPDGRITGVEVTCCSRHIGEMRFVDEQSINCPQCGARHVLHIQHNHFHLRQYKDA</sequence>
<gene>
    <name evidence="1" type="ORF">D7024_04595</name>
</gene>
<keyword evidence="2" id="KW-1185">Reference proteome</keyword>
<comment type="caution">
    <text evidence="1">The sequence shown here is derived from an EMBL/GenBank/DDBJ whole genome shotgun (WGS) entry which is preliminary data.</text>
</comment>
<dbReference type="Proteomes" id="UP000271256">
    <property type="component" value="Unassembled WGS sequence"/>
</dbReference>
<dbReference type="RefSeq" id="WP_121450728.1">
    <property type="nucleotide sequence ID" value="NZ_RBWE01000001.1"/>
</dbReference>
<proteinExistence type="predicted"/>
<organism evidence="1 2">
    <name type="scientific">Desulfofundulus salinus</name>
    <dbReference type="NCBI Taxonomy" id="2419843"/>
    <lineage>
        <taxon>Bacteria</taxon>
        <taxon>Bacillati</taxon>
        <taxon>Bacillota</taxon>
        <taxon>Clostridia</taxon>
        <taxon>Eubacteriales</taxon>
        <taxon>Peptococcaceae</taxon>
        <taxon>Desulfofundulus</taxon>
    </lineage>
</organism>
<dbReference type="AlphaFoldDB" id="A0A494WSL5"/>
<protein>
    <submittedName>
        <fullName evidence="1">Uncharacterized protein</fullName>
    </submittedName>
</protein>
<evidence type="ECO:0000313" key="1">
    <source>
        <dbReference type="EMBL" id="RKO66288.1"/>
    </source>
</evidence>
<reference evidence="1 2" key="1">
    <citation type="submission" date="2018-10" db="EMBL/GenBank/DDBJ databases">
        <authorList>
            <person name="Grouzdev D.S."/>
            <person name="Krutkina M.S."/>
            <person name="Tourova T.P."/>
            <person name="Nazina T.N."/>
        </authorList>
    </citation>
    <scope>NUCLEOTIDE SEQUENCE [LARGE SCALE GENOMIC DNA]</scope>
    <source>
        <strain evidence="1 2">435</strain>
    </source>
</reference>
<dbReference type="OrthoDB" id="1798745at2"/>
<dbReference type="EMBL" id="RBWE01000001">
    <property type="protein sequence ID" value="RKO66288.1"/>
    <property type="molecule type" value="Genomic_DNA"/>
</dbReference>
<accession>A0A494WSL5</accession>